<organism evidence="1 2">
    <name type="scientific">Halococcus saccharolyticus DSM 5350</name>
    <dbReference type="NCBI Taxonomy" id="1227455"/>
    <lineage>
        <taxon>Archaea</taxon>
        <taxon>Methanobacteriati</taxon>
        <taxon>Methanobacteriota</taxon>
        <taxon>Stenosarchaea group</taxon>
        <taxon>Halobacteria</taxon>
        <taxon>Halobacteriales</taxon>
        <taxon>Halococcaceae</taxon>
        <taxon>Halococcus</taxon>
    </lineage>
</organism>
<reference evidence="1 2" key="1">
    <citation type="journal article" date="2014" name="PLoS Genet.">
        <title>Phylogenetically driven sequencing of extremely halophilic archaea reveals strategies for static and dynamic osmo-response.</title>
        <authorList>
            <person name="Becker E.A."/>
            <person name="Seitzer P.M."/>
            <person name="Tritt A."/>
            <person name="Larsen D."/>
            <person name="Krusor M."/>
            <person name="Yao A.I."/>
            <person name="Wu D."/>
            <person name="Madern D."/>
            <person name="Eisen J.A."/>
            <person name="Darling A.E."/>
            <person name="Facciotti M.T."/>
        </authorList>
    </citation>
    <scope>NUCLEOTIDE SEQUENCE [LARGE SCALE GENOMIC DNA]</scope>
    <source>
        <strain evidence="1 2">DSM 5350</strain>
    </source>
</reference>
<dbReference type="AlphaFoldDB" id="M0MIK0"/>
<accession>M0MIK0</accession>
<protein>
    <submittedName>
        <fullName evidence="1">Uncharacterized protein</fullName>
    </submittedName>
</protein>
<comment type="caution">
    <text evidence="1">The sequence shown here is derived from an EMBL/GenBank/DDBJ whole genome shotgun (WGS) entry which is preliminary data.</text>
</comment>
<dbReference type="InParanoid" id="M0MIK0"/>
<proteinExistence type="predicted"/>
<dbReference type="Proteomes" id="UP000011669">
    <property type="component" value="Unassembled WGS sequence"/>
</dbReference>
<evidence type="ECO:0000313" key="1">
    <source>
        <dbReference type="EMBL" id="EMA45517.1"/>
    </source>
</evidence>
<gene>
    <name evidence="1" type="ORF">C449_07850</name>
</gene>
<sequence length="60" mass="7176">MIWRMPDDDERQLAEDSPPRMVLCQRCSEEFDWQKDSCPHCGWDRVDWTERGRYGLAKSG</sequence>
<evidence type="ECO:0000313" key="2">
    <source>
        <dbReference type="Proteomes" id="UP000011669"/>
    </source>
</evidence>
<dbReference type="EMBL" id="AOMD01000018">
    <property type="protein sequence ID" value="EMA45517.1"/>
    <property type="molecule type" value="Genomic_DNA"/>
</dbReference>
<keyword evidence="2" id="KW-1185">Reference proteome</keyword>
<dbReference type="PATRIC" id="fig|1227455.4.peg.1605"/>
<name>M0MIK0_9EURY</name>